<keyword evidence="9 20" id="KW-0732">Signal</keyword>
<dbReference type="STRING" id="4846.A0A367KUH3"/>
<evidence type="ECO:0000256" key="11">
    <source>
        <dbReference type="ARBA" id="ARBA00023136"/>
    </source>
</evidence>
<dbReference type="Gene3D" id="3.20.20.80">
    <property type="entry name" value="Glycosidases"/>
    <property type="match status" value="1"/>
</dbReference>
<keyword evidence="12" id="KW-0325">Glycoprotein</keyword>
<dbReference type="GO" id="GO:0009277">
    <property type="term" value="C:fungal-type cell wall"/>
    <property type="evidence" value="ECO:0007669"/>
    <property type="project" value="TreeGrafter"/>
</dbReference>
<feature type="chain" id="PRO_5017034320" description="glucan endo-1,3-beta-D-glucosidase" evidence="20">
    <location>
        <begin position="19"/>
        <end position="288"/>
    </location>
</feature>
<evidence type="ECO:0000256" key="5">
    <source>
        <dbReference type="ARBA" id="ARBA00012780"/>
    </source>
</evidence>
<organism evidence="21 22">
    <name type="scientific">Rhizopus stolonifer</name>
    <name type="common">Rhizopus nigricans</name>
    <dbReference type="NCBI Taxonomy" id="4846"/>
    <lineage>
        <taxon>Eukaryota</taxon>
        <taxon>Fungi</taxon>
        <taxon>Fungi incertae sedis</taxon>
        <taxon>Mucoromycota</taxon>
        <taxon>Mucoromycotina</taxon>
        <taxon>Mucoromycetes</taxon>
        <taxon>Mucorales</taxon>
        <taxon>Mucorineae</taxon>
        <taxon>Rhizopodaceae</taxon>
        <taxon>Rhizopus</taxon>
    </lineage>
</organism>
<dbReference type="SUPFAM" id="SSF51445">
    <property type="entry name" value="(Trans)glycosidases"/>
    <property type="match status" value="1"/>
</dbReference>
<keyword evidence="11" id="KW-0472">Membrane</keyword>
<sequence length="288" mass="32020">MLKSLLLVLLSIANTALAQNYFYGLNYGIDQNNCPGYDKIKADFTKIKEYTNRVRTFSLSVCNQGALALQAANELDMNIYLGMWIDRPDTFNNEMNALKGILGSQLSLGKVDGLIVGSEVLYRKDTDENSLANYIDQVGQIVRPKGVKVTTADVYYEFPPVVVDKIDFLMMNAFPYWEGVTADQGATTLLQHYETVVTKANGKPVRITETGWPSNGDNFGASIASPENQRLYLSNVLCQTRNKGIDLIWFSAFDEPYKAGVEAYWGLMNSEQNLKANLTTSLLANPTC</sequence>
<evidence type="ECO:0000256" key="15">
    <source>
        <dbReference type="ARBA" id="ARBA00023326"/>
    </source>
</evidence>
<evidence type="ECO:0000256" key="12">
    <source>
        <dbReference type="ARBA" id="ARBA00023180"/>
    </source>
</evidence>
<accession>A0A367KUH3</accession>
<keyword evidence="14" id="KW-0961">Cell wall biogenesis/degradation</keyword>
<evidence type="ECO:0000256" key="7">
    <source>
        <dbReference type="ARBA" id="ARBA00022512"/>
    </source>
</evidence>
<evidence type="ECO:0000256" key="13">
    <source>
        <dbReference type="ARBA" id="ARBA00023277"/>
    </source>
</evidence>
<evidence type="ECO:0000256" key="4">
    <source>
        <dbReference type="ARBA" id="ARBA00008773"/>
    </source>
</evidence>
<dbReference type="GO" id="GO:0000272">
    <property type="term" value="P:polysaccharide catabolic process"/>
    <property type="evidence" value="ECO:0007669"/>
    <property type="project" value="UniProtKB-KW"/>
</dbReference>
<evidence type="ECO:0000256" key="14">
    <source>
        <dbReference type="ARBA" id="ARBA00023316"/>
    </source>
</evidence>
<dbReference type="AlphaFoldDB" id="A0A367KUH3"/>
<evidence type="ECO:0000256" key="17">
    <source>
        <dbReference type="ARBA" id="ARBA00042373"/>
    </source>
</evidence>
<keyword evidence="7" id="KW-0134">Cell wall</keyword>
<evidence type="ECO:0000256" key="18">
    <source>
        <dbReference type="ARBA" id="ARBA00043078"/>
    </source>
</evidence>
<dbReference type="EC" id="3.2.1.39" evidence="5"/>
<evidence type="ECO:0000256" key="3">
    <source>
        <dbReference type="ARBA" id="ARBA00004401"/>
    </source>
</evidence>
<keyword evidence="8" id="KW-0964">Secreted</keyword>
<evidence type="ECO:0000256" key="8">
    <source>
        <dbReference type="ARBA" id="ARBA00022525"/>
    </source>
</evidence>
<dbReference type="InterPro" id="IPR000490">
    <property type="entry name" value="Glyco_hydro_17"/>
</dbReference>
<dbReference type="GO" id="GO:0005886">
    <property type="term" value="C:plasma membrane"/>
    <property type="evidence" value="ECO:0007669"/>
    <property type="project" value="UniProtKB-SubCell"/>
</dbReference>
<dbReference type="Proteomes" id="UP000253551">
    <property type="component" value="Unassembled WGS sequence"/>
</dbReference>
<dbReference type="PANTHER" id="PTHR16631:SF17">
    <property type="entry name" value="GLUCAN ENDO-1,3-BETA-GLUCOSIDASE BTGC"/>
    <property type="match status" value="1"/>
</dbReference>
<dbReference type="InterPro" id="IPR017853">
    <property type="entry name" value="GH"/>
</dbReference>
<evidence type="ECO:0000256" key="6">
    <source>
        <dbReference type="ARBA" id="ARBA00022475"/>
    </source>
</evidence>
<comment type="subcellular location">
    <subcellularLocation>
        <location evidence="3">Cell membrane</location>
        <topology evidence="3">Single-pass type II membrane protein</topology>
    </subcellularLocation>
    <subcellularLocation>
        <location evidence="2">Secreted</location>
        <location evidence="2">Cell wall</location>
    </subcellularLocation>
</comment>
<keyword evidence="13" id="KW-0119">Carbohydrate metabolism</keyword>
<dbReference type="GO" id="GO:0009986">
    <property type="term" value="C:cell surface"/>
    <property type="evidence" value="ECO:0007669"/>
    <property type="project" value="TreeGrafter"/>
</dbReference>
<dbReference type="PANTHER" id="PTHR16631">
    <property type="entry name" value="GLUCAN 1,3-BETA-GLUCOSIDASE"/>
    <property type="match status" value="1"/>
</dbReference>
<evidence type="ECO:0000256" key="9">
    <source>
        <dbReference type="ARBA" id="ARBA00022729"/>
    </source>
</evidence>
<keyword evidence="6" id="KW-1003">Cell membrane</keyword>
<reference evidence="21 22" key="1">
    <citation type="journal article" date="2018" name="G3 (Bethesda)">
        <title>Phylogenetic and Phylogenomic Definition of Rhizopus Species.</title>
        <authorList>
            <person name="Gryganskyi A.P."/>
            <person name="Golan J."/>
            <person name="Dolatabadi S."/>
            <person name="Mondo S."/>
            <person name="Robb S."/>
            <person name="Idnurm A."/>
            <person name="Muszewska A."/>
            <person name="Steczkiewicz K."/>
            <person name="Masonjones S."/>
            <person name="Liao H.L."/>
            <person name="Gajdeczka M.T."/>
            <person name="Anike F."/>
            <person name="Vuek A."/>
            <person name="Anishchenko I.M."/>
            <person name="Voigt K."/>
            <person name="de Hoog G.S."/>
            <person name="Smith M.E."/>
            <person name="Heitman J."/>
            <person name="Vilgalys R."/>
            <person name="Stajich J.E."/>
        </authorList>
    </citation>
    <scope>NUCLEOTIDE SEQUENCE [LARGE SCALE GENOMIC DNA]</scope>
    <source>
        <strain evidence="21 22">LSU 92-RS-03</strain>
    </source>
</reference>
<name>A0A367KUH3_RHIST</name>
<feature type="signal peptide" evidence="20">
    <location>
        <begin position="1"/>
        <end position="18"/>
    </location>
</feature>
<comment type="function">
    <text evidence="16">Glucanases play a role in cell expansion during growth, in cell-cell fusion during mating, and in spore release during sporulation. This enzyme may be involved in beta-glucan degradation. Active on laminarin and lichenan.</text>
</comment>
<gene>
    <name evidence="21" type="ORF">CU098_013018</name>
</gene>
<protein>
    <recommendedName>
        <fullName evidence="5">glucan endo-1,3-beta-D-glucosidase</fullName>
        <ecNumber evidence="5">3.2.1.39</ecNumber>
    </recommendedName>
    <alternativeName>
        <fullName evidence="18">Endo-1,3-beta-glucanase btgC</fullName>
    </alternativeName>
    <alternativeName>
        <fullName evidence="17">Laminarinase btgC</fullName>
    </alternativeName>
</protein>
<evidence type="ECO:0000256" key="10">
    <source>
        <dbReference type="ARBA" id="ARBA00022801"/>
    </source>
</evidence>
<keyword evidence="10" id="KW-0378">Hydrolase</keyword>
<comment type="caution">
    <text evidence="21">The sequence shown here is derived from an EMBL/GenBank/DDBJ whole genome shotgun (WGS) entry which is preliminary data.</text>
</comment>
<comment type="similarity">
    <text evidence="4 19">Belongs to the glycosyl hydrolase 17 family.</text>
</comment>
<evidence type="ECO:0000256" key="20">
    <source>
        <dbReference type="SAM" id="SignalP"/>
    </source>
</evidence>
<comment type="catalytic activity">
    <reaction evidence="1">
        <text>Hydrolysis of (1-&gt;3)-beta-D-glucosidic linkages in (1-&gt;3)-beta-D-glucans.</text>
        <dbReference type="EC" id="3.2.1.39"/>
    </reaction>
</comment>
<dbReference type="GO" id="GO:0042973">
    <property type="term" value="F:glucan endo-1,3-beta-D-glucosidase activity"/>
    <property type="evidence" value="ECO:0007669"/>
    <property type="project" value="UniProtKB-EC"/>
</dbReference>
<evidence type="ECO:0000256" key="16">
    <source>
        <dbReference type="ARBA" id="ARBA00037649"/>
    </source>
</evidence>
<keyword evidence="22" id="KW-1185">Reference proteome</keyword>
<evidence type="ECO:0000256" key="19">
    <source>
        <dbReference type="RuleBase" id="RU004335"/>
    </source>
</evidence>
<evidence type="ECO:0000256" key="2">
    <source>
        <dbReference type="ARBA" id="ARBA00004191"/>
    </source>
</evidence>
<dbReference type="GO" id="GO:0071555">
    <property type="term" value="P:cell wall organization"/>
    <property type="evidence" value="ECO:0007669"/>
    <property type="project" value="UniProtKB-KW"/>
</dbReference>
<keyword evidence="15" id="KW-0624">Polysaccharide degradation</keyword>
<evidence type="ECO:0000256" key="1">
    <source>
        <dbReference type="ARBA" id="ARBA00000382"/>
    </source>
</evidence>
<dbReference type="OrthoDB" id="77201at2759"/>
<dbReference type="Pfam" id="PF00332">
    <property type="entry name" value="Glyco_hydro_17"/>
    <property type="match status" value="1"/>
</dbReference>
<dbReference type="GO" id="GO:0005576">
    <property type="term" value="C:extracellular region"/>
    <property type="evidence" value="ECO:0007669"/>
    <property type="project" value="TreeGrafter"/>
</dbReference>
<evidence type="ECO:0000313" key="21">
    <source>
        <dbReference type="EMBL" id="RCI05814.1"/>
    </source>
</evidence>
<dbReference type="InterPro" id="IPR050732">
    <property type="entry name" value="Beta-glucan_modifiers"/>
</dbReference>
<proteinExistence type="inferred from homology"/>
<dbReference type="EMBL" id="PJQM01000296">
    <property type="protein sequence ID" value="RCI05814.1"/>
    <property type="molecule type" value="Genomic_DNA"/>
</dbReference>
<evidence type="ECO:0000313" key="22">
    <source>
        <dbReference type="Proteomes" id="UP000253551"/>
    </source>
</evidence>